<proteinExistence type="predicted"/>
<feature type="domain" description="Reverse transcriptase" evidence="21">
    <location>
        <begin position="1011"/>
        <end position="1195"/>
    </location>
</feature>
<dbReference type="InterPro" id="IPR001584">
    <property type="entry name" value="Integrase_cat-core"/>
</dbReference>
<evidence type="ECO:0000256" key="6">
    <source>
        <dbReference type="ARBA" id="ARBA00022722"/>
    </source>
</evidence>
<feature type="compositionally biased region" description="Basic and acidic residues" evidence="19">
    <location>
        <begin position="2121"/>
        <end position="2131"/>
    </location>
</feature>
<dbReference type="SUPFAM" id="SSF56672">
    <property type="entry name" value="DNA/RNA polymerases"/>
    <property type="match status" value="1"/>
</dbReference>
<dbReference type="Pfam" id="PF17917">
    <property type="entry name" value="RT_RNaseH"/>
    <property type="match status" value="1"/>
</dbReference>
<evidence type="ECO:0000256" key="4">
    <source>
        <dbReference type="ARBA" id="ARBA00022679"/>
    </source>
</evidence>
<feature type="region of interest" description="Disordered" evidence="19">
    <location>
        <begin position="2064"/>
        <end position="2085"/>
    </location>
</feature>
<sequence>MYNSNFSTPRFSGRENPSTRISQRGRHHRPNPCPHGNDTRPPGGVKREPRNSPLLSKQEMTERRASNRCFRCNEVGHWERSCPKGQVVSGSGNKPPGKSGGGKSSEVQHFGMTIVPEDDPSEEVLDSMPLGFVELRPSGSVLDPDHIWEVDEPEWMRDNGRRPRSQIGDAYALVAQYVLTQMQPYPEDERLWFKAVTMDLYLRFHVFRHPRRRGTYQIIDYLTGFEVSVPETLLKNSKFDLARWYAKRCAKHYSRRLSTWSSPFEFRMNDALVTVAWHLLLDGVPSSYPDVDSGRKGDTRFLVKPQAGSDGTVYEIQDFNLLLGCTLPRFVLEDSEFNLIGWYRGHLDRIGVLNVALEESADRLQERMNNLAKPDEPFSLNGTNNNDDNELGPFLGAVLVQSGEVSTLSSRKRSSEWENMSVNLAATSSDASIPMNIDELEGNSMPELQSVTTDNDSVFFEGSSSLDGRDFEPIHFENGTPNRQESVESSSVSIRSIPPDLEELVEVEDDVSSDYALRNDTWIDPASWDDLDVFQLGRVGDTLACRLREVLRECQPFPGDELVGREPLGKRFHVRRDEDNFYEVYDAHRGFEAWVHESRVKNERFPIAQWYAEQCAKDAGYAHPDKIAMDWVCDRTRSPTTTGTCLQRRVRNLLEVGAPYEFEDKGSPQEFSRFIVERDVEDPTSLIIHDNYRKTSSFLPLALLDDPTFNVIEWYQFRLAQFELDNFDFLPERPPRRKAKQFDDAIAEVAANESRWAKVREYIKGLLHRTSTDILTVNLNAVQVDRNRFAALQRNASTVKDKARILPKPLVLKCLINGHIVRALVDSGSQGDFIASTLVDQLSLHKEELLEPVKVQLAVQGSRSVIKYRVATRFQYEKIDETRHFDVINLNNYDLILGTPWLFQHKVCIGFNPGRCGVGSIQALPLERSPGTKPLVNAIRIEQAEIERARDELLEYASPLCREEDNTELPPLRAINHTIPLIDETRVYPWRPSRCPEAFRQQWAAKRDAYLRSGRWEITSAGNTVPMLLIPKPSKDGGPPKLQTVIDLRERNKNTQKLTSPLPDMEGMLRRAAGKPFRTALDLKNAYEQIRIIPEHVPRTAVTTPDGNMVSHVLQMGDCNAPATYQTLMNYMFSPYIGRFLDVYLDDIVVYDDNLEEHVTHVKLVLDVLSREKFYLSRDKLRFIEPELKLLGRVIDNQGIRMDQDKVDAVLNWKTPTNRDLLRGFLGSVGYLADDIPGVRIPMGILSSITGDAVPFRWTPTEQRAFEDVKRLVHSAREHRRVPLDYAEGAPTIWMITDGCATGISGVISQGDDWKTAKVSSFYSAKLNPAQQNYPVHEIEMLAGIETMLRYQDVLQGVHFKWLTDHKGLTHLLNQKNLSGRQARWLEKISSFDFEVVYITGSENVLADSLSRLYSNESGQAPRARSEYTYHDVVDDDLEVEIVRPSIAAIETRAAARRRMVESGAPPPTGSSVPSGQRKEGGRVDEKSKSKAKSRNRTVKRPKDSMTTEPMETIPQPEEPVSGPENNDEPRELPSLVSQLTSNAEGLDFLAEIRGSFASDTFFAKIINSPKEYRNFEVEDGLVYLKEKERRVLCIPKILIKGRNTREIVISEAHSMLAHLGASKTLDYLRDHVWWKDMVSDTQAFCETCSTCRRSKPSNQKPYGLLNPLPVPGTPWESIGVDFVGPLPESSNRNGSFDSIAVIICLLTGMVHLVPTRTNYTARQMAELMFEEVYKHHGLPKNIISDRDVLFTSVFWNHLHRMLGTSLKMSSAYHPQTDGSTERANRTVTQMLRQCINEKQDDWVAKLPAIEFAINSARSESTGFAPFFLNSGRMPRSLIWDSAPRTEFPAIRNFALQKKLALMSAHDSILAARVKQTRDANRKRQECPFKEGDLVYLSTKNLTFPKGLARKLVPKFIGPYKIVRDFKNSTFQLDLPSNLKRRGMHNAFHASLLRIHHANDDRLFPGRLDTQLGIGEDSTGEWAVEKILSHYGSHEDALFEIKWTAGDITWLPYYQISSIHALRIYLEALGVSDISNLPKGSGNPPRDNPNIFLGTLAFAPKIPESDGKKGEEAFRRTSPPCPGPSPSFSARVRCLLRPLTACLPFMAPSHGRHQRLSHHSHGSDVEDEKPTPIKTGHPNFRQYGNYYLVTDTTNDPPSTHTVLRGELEEALLYNAAMRYRPELAQTCIRSSGYVIISKAYNDRAPDGTRFSVVHTDNHVRAVDLQPRKVLSPTEDEWDGSAVQVRTDSHVL</sequence>
<keyword evidence="18" id="KW-0862">Zinc</keyword>
<dbReference type="Pfam" id="PF17921">
    <property type="entry name" value="Integrase_H2C2"/>
    <property type="match status" value="1"/>
</dbReference>
<dbReference type="SUPFAM" id="SSF50630">
    <property type="entry name" value="Acid proteases"/>
    <property type="match status" value="1"/>
</dbReference>
<evidence type="ECO:0000256" key="17">
    <source>
        <dbReference type="ARBA" id="ARBA00023172"/>
    </source>
</evidence>
<feature type="region of interest" description="Disordered" evidence="19">
    <location>
        <begin position="1"/>
        <end position="63"/>
    </location>
</feature>
<dbReference type="InterPro" id="IPR041588">
    <property type="entry name" value="Integrase_H2C2"/>
</dbReference>
<dbReference type="InterPro" id="IPR041373">
    <property type="entry name" value="RT_RNaseH"/>
</dbReference>
<feature type="domain" description="CCHC-type" evidence="20">
    <location>
        <begin position="68"/>
        <end position="84"/>
    </location>
</feature>
<dbReference type="PROSITE" id="PS50878">
    <property type="entry name" value="RT_POL"/>
    <property type="match status" value="1"/>
</dbReference>
<keyword evidence="6" id="KW-0540">Nuclease</keyword>
<dbReference type="Gene3D" id="3.10.10.10">
    <property type="entry name" value="HIV Type 1 Reverse Transcriptase, subunit A, domain 1"/>
    <property type="match status" value="1"/>
</dbReference>
<evidence type="ECO:0000256" key="14">
    <source>
        <dbReference type="ARBA" id="ARBA00022918"/>
    </source>
</evidence>
<feature type="compositionally biased region" description="Basic residues" evidence="19">
    <location>
        <begin position="1490"/>
        <end position="1500"/>
    </location>
</feature>
<feature type="compositionally biased region" description="Basic and acidic residues" evidence="19">
    <location>
        <begin position="1477"/>
        <end position="1489"/>
    </location>
</feature>
<evidence type="ECO:0000256" key="10">
    <source>
        <dbReference type="ARBA" id="ARBA00022801"/>
    </source>
</evidence>
<dbReference type="CDD" id="cd09274">
    <property type="entry name" value="RNase_HI_RT_Ty3"/>
    <property type="match status" value="1"/>
</dbReference>
<dbReference type="InterPro" id="IPR036397">
    <property type="entry name" value="RNaseH_sf"/>
</dbReference>
<dbReference type="PROSITE" id="PS50994">
    <property type="entry name" value="INTEGRASE"/>
    <property type="match status" value="1"/>
</dbReference>
<dbReference type="SMART" id="SM00343">
    <property type="entry name" value="ZnF_C2HC"/>
    <property type="match status" value="1"/>
</dbReference>
<dbReference type="GO" id="GO:0003677">
    <property type="term" value="F:DNA binding"/>
    <property type="evidence" value="ECO:0007669"/>
    <property type="project" value="UniProtKB-KW"/>
</dbReference>
<dbReference type="GO" id="GO:0003887">
    <property type="term" value="F:DNA-directed DNA polymerase activity"/>
    <property type="evidence" value="ECO:0007669"/>
    <property type="project" value="UniProtKB-KW"/>
</dbReference>
<evidence type="ECO:0000256" key="16">
    <source>
        <dbReference type="ARBA" id="ARBA00023125"/>
    </source>
</evidence>
<dbReference type="InterPro" id="IPR021109">
    <property type="entry name" value="Peptidase_aspartic_dom_sf"/>
</dbReference>
<keyword evidence="17" id="KW-0233">DNA recombination</keyword>
<evidence type="ECO:0000256" key="2">
    <source>
        <dbReference type="ARBA" id="ARBA00022664"/>
    </source>
</evidence>
<evidence type="ECO:0000256" key="9">
    <source>
        <dbReference type="ARBA" id="ARBA00022759"/>
    </source>
</evidence>
<dbReference type="GO" id="GO:0006397">
    <property type="term" value="P:mRNA processing"/>
    <property type="evidence" value="ECO:0007669"/>
    <property type="project" value="UniProtKB-KW"/>
</dbReference>
<dbReference type="Pfam" id="PF08284">
    <property type="entry name" value="RVP_2"/>
    <property type="match status" value="1"/>
</dbReference>
<evidence type="ECO:0000256" key="13">
    <source>
        <dbReference type="ARBA" id="ARBA00022908"/>
    </source>
</evidence>
<evidence type="ECO:0000256" key="3">
    <source>
        <dbReference type="ARBA" id="ARBA00022670"/>
    </source>
</evidence>
<keyword evidence="11" id="KW-0460">Magnesium</keyword>
<dbReference type="Pfam" id="PF00098">
    <property type="entry name" value="zf-CCHC"/>
    <property type="match status" value="1"/>
</dbReference>
<protein>
    <recommendedName>
        <fullName evidence="1">RNA-directed DNA polymerase</fullName>
        <ecNumber evidence="1">2.7.7.49</ecNumber>
    </recommendedName>
</protein>
<feature type="domain" description="Integrase catalytic" evidence="22">
    <location>
        <begin position="1671"/>
        <end position="1834"/>
    </location>
</feature>
<name>A0A9W8JSE1_9AGAR</name>
<evidence type="ECO:0000313" key="24">
    <source>
        <dbReference type="Proteomes" id="UP001148786"/>
    </source>
</evidence>
<evidence type="ECO:0000256" key="1">
    <source>
        <dbReference type="ARBA" id="ARBA00012493"/>
    </source>
</evidence>
<dbReference type="Proteomes" id="UP001148786">
    <property type="component" value="Unassembled WGS sequence"/>
</dbReference>
<dbReference type="GO" id="GO:0015074">
    <property type="term" value="P:DNA integration"/>
    <property type="evidence" value="ECO:0007669"/>
    <property type="project" value="UniProtKB-KW"/>
</dbReference>
<dbReference type="InterPro" id="IPR000477">
    <property type="entry name" value="RT_dom"/>
</dbReference>
<dbReference type="EMBL" id="JANKHO010001720">
    <property type="protein sequence ID" value="KAJ3499851.1"/>
    <property type="molecule type" value="Genomic_DNA"/>
</dbReference>
<dbReference type="Gene3D" id="1.10.340.70">
    <property type="match status" value="1"/>
</dbReference>
<dbReference type="InterPro" id="IPR056924">
    <property type="entry name" value="SH3_Tf2-1"/>
</dbReference>
<feature type="region of interest" description="Disordered" evidence="19">
    <location>
        <begin position="81"/>
        <end position="106"/>
    </location>
</feature>
<feature type="compositionally biased region" description="Basic and acidic residues" evidence="19">
    <location>
        <begin position="2064"/>
        <end position="2075"/>
    </location>
</feature>
<dbReference type="SUPFAM" id="SSF57756">
    <property type="entry name" value="Retrovirus zinc finger-like domains"/>
    <property type="match status" value="1"/>
</dbReference>
<dbReference type="InterPro" id="IPR001878">
    <property type="entry name" value="Znf_CCHC"/>
</dbReference>
<evidence type="ECO:0000256" key="8">
    <source>
        <dbReference type="ARBA" id="ARBA00022750"/>
    </source>
</evidence>
<evidence type="ECO:0000256" key="7">
    <source>
        <dbReference type="ARBA" id="ARBA00022723"/>
    </source>
</evidence>
<gene>
    <name evidence="23" type="ORF">NLJ89_g10053</name>
</gene>
<feature type="region of interest" description="Disordered" evidence="19">
    <location>
        <begin position="474"/>
        <end position="493"/>
    </location>
</feature>
<feature type="compositionally biased region" description="Polar residues" evidence="19">
    <location>
        <begin position="1"/>
        <end position="22"/>
    </location>
</feature>
<dbReference type="PANTHER" id="PTHR37984:SF5">
    <property type="entry name" value="PROTEIN NYNRIN-LIKE"/>
    <property type="match status" value="1"/>
</dbReference>
<dbReference type="GO" id="GO:0008270">
    <property type="term" value="F:zinc ion binding"/>
    <property type="evidence" value="ECO:0007669"/>
    <property type="project" value="UniProtKB-KW"/>
</dbReference>
<dbReference type="CDD" id="cd00303">
    <property type="entry name" value="retropepsin_like"/>
    <property type="match status" value="1"/>
</dbReference>
<dbReference type="InterPro" id="IPR043502">
    <property type="entry name" value="DNA/RNA_pol_sf"/>
</dbReference>
<dbReference type="GO" id="GO:0006310">
    <property type="term" value="P:DNA recombination"/>
    <property type="evidence" value="ECO:0007669"/>
    <property type="project" value="UniProtKB-KW"/>
</dbReference>
<dbReference type="Pfam" id="PF00078">
    <property type="entry name" value="RVT_1"/>
    <property type="match status" value="1"/>
</dbReference>
<dbReference type="GO" id="GO:0004519">
    <property type="term" value="F:endonuclease activity"/>
    <property type="evidence" value="ECO:0007669"/>
    <property type="project" value="UniProtKB-KW"/>
</dbReference>
<dbReference type="InterPro" id="IPR043128">
    <property type="entry name" value="Rev_trsase/Diguanyl_cyclase"/>
</dbReference>
<dbReference type="GO" id="GO:0006508">
    <property type="term" value="P:proteolysis"/>
    <property type="evidence" value="ECO:0007669"/>
    <property type="project" value="UniProtKB-KW"/>
</dbReference>
<feature type="region of interest" description="Disordered" evidence="19">
    <location>
        <begin position="1458"/>
        <end position="1532"/>
    </location>
</feature>
<evidence type="ECO:0000256" key="5">
    <source>
        <dbReference type="ARBA" id="ARBA00022695"/>
    </source>
</evidence>
<keyword evidence="5" id="KW-0548">Nucleotidyltransferase</keyword>
<feature type="region of interest" description="Disordered" evidence="19">
    <location>
        <begin position="2112"/>
        <end position="2137"/>
    </location>
</feature>
<keyword evidence="16" id="KW-0238">DNA-binding</keyword>
<dbReference type="GO" id="GO:0003723">
    <property type="term" value="F:RNA binding"/>
    <property type="evidence" value="ECO:0007669"/>
    <property type="project" value="UniProtKB-KW"/>
</dbReference>
<keyword evidence="24" id="KW-1185">Reference proteome</keyword>
<dbReference type="Gene3D" id="3.30.420.10">
    <property type="entry name" value="Ribonuclease H-like superfamily/Ribonuclease H"/>
    <property type="match status" value="1"/>
</dbReference>
<evidence type="ECO:0000259" key="22">
    <source>
        <dbReference type="PROSITE" id="PS50994"/>
    </source>
</evidence>
<dbReference type="InterPro" id="IPR050951">
    <property type="entry name" value="Retrovirus_Pol_polyprotein"/>
</dbReference>
<reference evidence="23" key="1">
    <citation type="submission" date="2022-07" db="EMBL/GenBank/DDBJ databases">
        <title>Genome Sequence of Agrocybe chaxingu.</title>
        <authorList>
            <person name="Buettner E."/>
        </authorList>
    </citation>
    <scope>NUCLEOTIDE SEQUENCE</scope>
    <source>
        <strain evidence="23">MP-N11</strain>
    </source>
</reference>
<keyword evidence="18" id="KW-0863">Zinc-finger</keyword>
<organism evidence="23 24">
    <name type="scientific">Agrocybe chaxingu</name>
    <dbReference type="NCBI Taxonomy" id="84603"/>
    <lineage>
        <taxon>Eukaryota</taxon>
        <taxon>Fungi</taxon>
        <taxon>Dikarya</taxon>
        <taxon>Basidiomycota</taxon>
        <taxon>Agaricomycotina</taxon>
        <taxon>Agaricomycetes</taxon>
        <taxon>Agaricomycetidae</taxon>
        <taxon>Agaricales</taxon>
        <taxon>Agaricineae</taxon>
        <taxon>Strophariaceae</taxon>
        <taxon>Agrocybe</taxon>
    </lineage>
</organism>
<keyword evidence="14" id="KW-0695">RNA-directed DNA polymerase</keyword>
<evidence type="ECO:0000256" key="12">
    <source>
        <dbReference type="ARBA" id="ARBA00022884"/>
    </source>
</evidence>
<accession>A0A9W8JSE1</accession>
<feature type="compositionally biased region" description="Low complexity" evidence="19">
    <location>
        <begin position="483"/>
        <end position="493"/>
    </location>
</feature>
<dbReference type="PANTHER" id="PTHR37984">
    <property type="entry name" value="PROTEIN CBG26694"/>
    <property type="match status" value="1"/>
</dbReference>
<dbReference type="Gene3D" id="2.40.70.10">
    <property type="entry name" value="Acid Proteases"/>
    <property type="match status" value="1"/>
</dbReference>
<dbReference type="PROSITE" id="PS50158">
    <property type="entry name" value="ZF_CCHC"/>
    <property type="match status" value="1"/>
</dbReference>
<dbReference type="OrthoDB" id="3227343at2759"/>
<evidence type="ECO:0000256" key="18">
    <source>
        <dbReference type="PROSITE-ProRule" id="PRU00047"/>
    </source>
</evidence>
<dbReference type="Pfam" id="PF24626">
    <property type="entry name" value="SH3_Tf2-1"/>
    <property type="match status" value="1"/>
</dbReference>
<keyword evidence="12" id="KW-0694">RNA-binding</keyword>
<keyword evidence="13" id="KW-0229">DNA integration</keyword>
<dbReference type="GO" id="GO:0005634">
    <property type="term" value="C:nucleus"/>
    <property type="evidence" value="ECO:0007669"/>
    <property type="project" value="UniProtKB-ARBA"/>
</dbReference>
<comment type="caution">
    <text evidence="23">The sequence shown here is derived from an EMBL/GenBank/DDBJ whole genome shotgun (WGS) entry which is preliminary data.</text>
</comment>
<evidence type="ECO:0000313" key="23">
    <source>
        <dbReference type="EMBL" id="KAJ3499851.1"/>
    </source>
</evidence>
<dbReference type="SUPFAM" id="SSF53098">
    <property type="entry name" value="Ribonuclease H-like"/>
    <property type="match status" value="1"/>
</dbReference>
<keyword evidence="10" id="KW-0378">Hydrolase</keyword>
<dbReference type="InterPro" id="IPR012337">
    <property type="entry name" value="RNaseH-like_sf"/>
</dbReference>
<dbReference type="CDD" id="cd01647">
    <property type="entry name" value="RT_LTR"/>
    <property type="match status" value="1"/>
</dbReference>
<evidence type="ECO:0000256" key="11">
    <source>
        <dbReference type="ARBA" id="ARBA00022842"/>
    </source>
</evidence>
<evidence type="ECO:0000259" key="21">
    <source>
        <dbReference type="PROSITE" id="PS50878"/>
    </source>
</evidence>
<keyword evidence="15" id="KW-0239">DNA-directed DNA polymerase</keyword>
<dbReference type="GO" id="GO:0004190">
    <property type="term" value="F:aspartic-type endopeptidase activity"/>
    <property type="evidence" value="ECO:0007669"/>
    <property type="project" value="UniProtKB-KW"/>
</dbReference>
<keyword evidence="8" id="KW-0064">Aspartyl protease</keyword>
<keyword evidence="7" id="KW-0479">Metal-binding</keyword>
<evidence type="ECO:0000259" key="20">
    <source>
        <dbReference type="PROSITE" id="PS50158"/>
    </source>
</evidence>
<evidence type="ECO:0000256" key="19">
    <source>
        <dbReference type="SAM" id="MobiDB-lite"/>
    </source>
</evidence>
<dbReference type="Gene3D" id="4.10.60.10">
    <property type="entry name" value="Zinc finger, CCHC-type"/>
    <property type="match status" value="1"/>
</dbReference>
<dbReference type="InterPro" id="IPR036875">
    <property type="entry name" value="Znf_CCHC_sf"/>
</dbReference>
<evidence type="ECO:0000256" key="15">
    <source>
        <dbReference type="ARBA" id="ARBA00022932"/>
    </source>
</evidence>
<keyword evidence="3" id="KW-0645">Protease</keyword>
<dbReference type="EC" id="2.7.7.49" evidence="1"/>
<dbReference type="GO" id="GO:0003964">
    <property type="term" value="F:RNA-directed DNA polymerase activity"/>
    <property type="evidence" value="ECO:0007669"/>
    <property type="project" value="UniProtKB-KW"/>
</dbReference>
<keyword evidence="2" id="KW-0507">mRNA processing</keyword>
<keyword evidence="9" id="KW-0255">Endonuclease</keyword>
<keyword evidence="4" id="KW-0808">Transferase</keyword>
<dbReference type="Gene3D" id="3.30.70.270">
    <property type="match status" value="2"/>
</dbReference>